<dbReference type="AlphaFoldDB" id="A0A2W5ARG2"/>
<sequence length="84" mass="8888">MRLLLFLSALLTGLTGLLPGVGALQARQVAQAQAVAGQMAVAIVDARSATIARPDQPLVAEPRPLFLGDAPHIEVRARTLRTHE</sequence>
<evidence type="ECO:0000313" key="2">
    <source>
        <dbReference type="Proteomes" id="UP000248614"/>
    </source>
</evidence>
<gene>
    <name evidence="1" type="ORF">DI632_14305</name>
</gene>
<name>A0A2W5ARG2_9SPHN</name>
<organism evidence="1 2">
    <name type="scientific">Sphingomonas hengshuiensis</name>
    <dbReference type="NCBI Taxonomy" id="1609977"/>
    <lineage>
        <taxon>Bacteria</taxon>
        <taxon>Pseudomonadati</taxon>
        <taxon>Pseudomonadota</taxon>
        <taxon>Alphaproteobacteria</taxon>
        <taxon>Sphingomonadales</taxon>
        <taxon>Sphingomonadaceae</taxon>
        <taxon>Sphingomonas</taxon>
    </lineage>
</organism>
<protein>
    <submittedName>
        <fullName evidence="1">Uncharacterized protein</fullName>
    </submittedName>
</protein>
<dbReference type="Proteomes" id="UP000248614">
    <property type="component" value="Unassembled WGS sequence"/>
</dbReference>
<evidence type="ECO:0000313" key="1">
    <source>
        <dbReference type="EMBL" id="PZO73625.1"/>
    </source>
</evidence>
<reference evidence="1 2" key="1">
    <citation type="submission" date="2017-08" db="EMBL/GenBank/DDBJ databases">
        <title>Infants hospitalized years apart are colonized by the same room-sourced microbial strains.</title>
        <authorList>
            <person name="Brooks B."/>
            <person name="Olm M.R."/>
            <person name="Firek B.A."/>
            <person name="Baker R."/>
            <person name="Thomas B.C."/>
            <person name="Morowitz M.J."/>
            <person name="Banfield J.F."/>
        </authorList>
    </citation>
    <scope>NUCLEOTIDE SEQUENCE [LARGE SCALE GENOMIC DNA]</scope>
    <source>
        <strain evidence="1">S2_018_000_R3_110</strain>
    </source>
</reference>
<proteinExistence type="predicted"/>
<accession>A0A2W5ARG2</accession>
<dbReference type="EMBL" id="QFNF01000049">
    <property type="protein sequence ID" value="PZO73625.1"/>
    <property type="molecule type" value="Genomic_DNA"/>
</dbReference>
<comment type="caution">
    <text evidence="1">The sequence shown here is derived from an EMBL/GenBank/DDBJ whole genome shotgun (WGS) entry which is preliminary data.</text>
</comment>